<dbReference type="OrthoDB" id="4330117at2759"/>
<organism evidence="1 2">
    <name type="scientific">Aspergillus pseudotamarii</name>
    <dbReference type="NCBI Taxonomy" id="132259"/>
    <lineage>
        <taxon>Eukaryota</taxon>
        <taxon>Fungi</taxon>
        <taxon>Dikarya</taxon>
        <taxon>Ascomycota</taxon>
        <taxon>Pezizomycotina</taxon>
        <taxon>Eurotiomycetes</taxon>
        <taxon>Eurotiomycetidae</taxon>
        <taxon>Eurotiales</taxon>
        <taxon>Aspergillaceae</taxon>
        <taxon>Aspergillus</taxon>
        <taxon>Aspergillus subgen. Circumdati</taxon>
    </lineage>
</organism>
<dbReference type="RefSeq" id="XP_031919212.1">
    <property type="nucleotide sequence ID" value="XM_032058421.1"/>
</dbReference>
<dbReference type="EMBL" id="ML743552">
    <property type="protein sequence ID" value="KAE8143149.1"/>
    <property type="molecule type" value="Genomic_DNA"/>
</dbReference>
<dbReference type="Proteomes" id="UP000325672">
    <property type="component" value="Unassembled WGS sequence"/>
</dbReference>
<evidence type="ECO:0000313" key="1">
    <source>
        <dbReference type="EMBL" id="KAE8143149.1"/>
    </source>
</evidence>
<name>A0A5N6TAE4_ASPPS</name>
<dbReference type="AlphaFoldDB" id="A0A5N6TAE4"/>
<evidence type="ECO:0000313" key="2">
    <source>
        <dbReference type="Proteomes" id="UP000325672"/>
    </source>
</evidence>
<gene>
    <name evidence="1" type="ORF">BDV38DRAFT_277176</name>
</gene>
<sequence length="162" mass="17619">MTGIEDKSYAAYGDNPERCRRCARAKTICAVPRPKPMGRPPNVAYEAQDNMSTQPTEVKSPLDSLLSLTTTNCLSASSPQPNLLEFLNFLHELTFGVSLTPNYGSTSFDVEGPSTGLSVDVGPLARSEFLEMYQSAKLECHSQTLGQWATPRQIAQTSISSV</sequence>
<protein>
    <submittedName>
        <fullName evidence="1">Uncharacterized protein</fullName>
    </submittedName>
</protein>
<proteinExistence type="predicted"/>
<accession>A0A5N6TAE4</accession>
<reference evidence="1 2" key="1">
    <citation type="submission" date="2019-04" db="EMBL/GenBank/DDBJ databases">
        <title>Friends and foes A comparative genomics study of 23 Aspergillus species from section Flavi.</title>
        <authorList>
            <consortium name="DOE Joint Genome Institute"/>
            <person name="Kjaerbolling I."/>
            <person name="Vesth T."/>
            <person name="Frisvad J.C."/>
            <person name="Nybo J.L."/>
            <person name="Theobald S."/>
            <person name="Kildgaard S."/>
            <person name="Isbrandt T."/>
            <person name="Kuo A."/>
            <person name="Sato A."/>
            <person name="Lyhne E.K."/>
            <person name="Kogle M.E."/>
            <person name="Wiebenga A."/>
            <person name="Kun R.S."/>
            <person name="Lubbers R.J."/>
            <person name="Makela M.R."/>
            <person name="Barry K."/>
            <person name="Chovatia M."/>
            <person name="Clum A."/>
            <person name="Daum C."/>
            <person name="Haridas S."/>
            <person name="He G."/>
            <person name="LaButti K."/>
            <person name="Lipzen A."/>
            <person name="Mondo S."/>
            <person name="Riley R."/>
            <person name="Salamov A."/>
            <person name="Simmons B.A."/>
            <person name="Magnuson J.K."/>
            <person name="Henrissat B."/>
            <person name="Mortensen U.H."/>
            <person name="Larsen T.O."/>
            <person name="Devries R.P."/>
            <person name="Grigoriev I.V."/>
            <person name="Machida M."/>
            <person name="Baker S.E."/>
            <person name="Andersen M.R."/>
        </authorList>
    </citation>
    <scope>NUCLEOTIDE SEQUENCE [LARGE SCALE GENOMIC DNA]</scope>
    <source>
        <strain evidence="1 2">CBS 117625</strain>
    </source>
</reference>
<keyword evidence="2" id="KW-1185">Reference proteome</keyword>
<dbReference type="GeneID" id="43642631"/>